<dbReference type="PANTHER" id="PTHR30474:SF1">
    <property type="entry name" value="PEPTIDOGLYCAN GLYCOSYLTRANSFERASE MRDB"/>
    <property type="match status" value="1"/>
</dbReference>
<feature type="transmembrane region" description="Helical" evidence="6">
    <location>
        <begin position="243"/>
        <end position="261"/>
    </location>
</feature>
<proteinExistence type="predicted"/>
<accession>A0A2N0Z0Y8</accession>
<dbReference type="RefSeq" id="WP_101177609.1">
    <property type="nucleotide sequence ID" value="NZ_PISE01000027.1"/>
</dbReference>
<protein>
    <submittedName>
        <fullName evidence="7">Cell division protein FtsW</fullName>
    </submittedName>
</protein>
<dbReference type="GO" id="GO:0008360">
    <property type="term" value="P:regulation of cell shape"/>
    <property type="evidence" value="ECO:0007669"/>
    <property type="project" value="UniProtKB-KW"/>
</dbReference>
<dbReference type="AlphaFoldDB" id="A0A2N0Z0Y8"/>
<feature type="transmembrane region" description="Helical" evidence="6">
    <location>
        <begin position="216"/>
        <end position="236"/>
    </location>
</feature>
<feature type="transmembrane region" description="Helical" evidence="6">
    <location>
        <begin position="164"/>
        <end position="186"/>
    </location>
</feature>
<feature type="transmembrane region" description="Helical" evidence="6">
    <location>
        <begin position="391"/>
        <end position="413"/>
    </location>
</feature>
<comment type="caution">
    <text evidence="7">The sequence shown here is derived from an EMBL/GenBank/DDBJ whole genome shotgun (WGS) entry which is preliminary data.</text>
</comment>
<dbReference type="InterPro" id="IPR047928">
    <property type="entry name" value="Perm_prefix_1"/>
</dbReference>
<feature type="transmembrane region" description="Helical" evidence="6">
    <location>
        <begin position="355"/>
        <end position="385"/>
    </location>
</feature>
<dbReference type="EMBL" id="PISE01000027">
    <property type="protein sequence ID" value="PKG23169.1"/>
    <property type="molecule type" value="Genomic_DNA"/>
</dbReference>
<dbReference type="GO" id="GO:0015648">
    <property type="term" value="F:lipid-linked peptidoglycan transporter activity"/>
    <property type="evidence" value="ECO:0007669"/>
    <property type="project" value="TreeGrafter"/>
</dbReference>
<dbReference type="Pfam" id="PF01098">
    <property type="entry name" value="FTSW_RODA_SPOVE"/>
    <property type="match status" value="1"/>
</dbReference>
<dbReference type="PANTHER" id="PTHR30474">
    <property type="entry name" value="CELL CYCLE PROTEIN"/>
    <property type="match status" value="1"/>
</dbReference>
<organism evidence="7 8">
    <name type="scientific">Niallia nealsonii</name>
    <dbReference type="NCBI Taxonomy" id="115979"/>
    <lineage>
        <taxon>Bacteria</taxon>
        <taxon>Bacillati</taxon>
        <taxon>Bacillota</taxon>
        <taxon>Bacilli</taxon>
        <taxon>Bacillales</taxon>
        <taxon>Bacillaceae</taxon>
        <taxon>Niallia</taxon>
    </lineage>
</organism>
<keyword evidence="3" id="KW-0133">Cell shape</keyword>
<dbReference type="GO" id="GO:0005886">
    <property type="term" value="C:plasma membrane"/>
    <property type="evidence" value="ECO:0007669"/>
    <property type="project" value="TreeGrafter"/>
</dbReference>
<dbReference type="InterPro" id="IPR001182">
    <property type="entry name" value="FtsW/RodA"/>
</dbReference>
<feature type="transmembrane region" description="Helical" evidence="6">
    <location>
        <begin position="76"/>
        <end position="96"/>
    </location>
</feature>
<dbReference type="Proteomes" id="UP000233375">
    <property type="component" value="Unassembled WGS sequence"/>
</dbReference>
<reference evidence="7 8" key="1">
    <citation type="journal article" date="2003" name="Int. J. Syst. Evol. Microbiol.">
        <title>Bacillus nealsonii sp. nov., isolated from a spacecraft-assembly facility, whose spores are gamma-radiation resistant.</title>
        <authorList>
            <person name="Venkateswaran K."/>
            <person name="Kempf M."/>
            <person name="Chen F."/>
            <person name="Satomi M."/>
            <person name="Nicholson W."/>
            <person name="Kern R."/>
        </authorList>
    </citation>
    <scope>NUCLEOTIDE SEQUENCE [LARGE SCALE GENOMIC DNA]</scope>
    <source>
        <strain evidence="7 8">FO-92</strain>
    </source>
</reference>
<evidence type="ECO:0000256" key="3">
    <source>
        <dbReference type="ARBA" id="ARBA00022960"/>
    </source>
</evidence>
<keyword evidence="7" id="KW-0131">Cell cycle</keyword>
<sequence>MGDKENSFLSEVTSQIKSKEAKAFVDKELRMHIKQIKVRLLKKGLKETEAEDKAVKQMGNPFQLGRDLNKLHRPKIDWVMFGLLLLAFGFGFLPLFVMGEGYDSNSFIANKVIQVLFGIGVAVSVMLFDYKNLEKWGMYFYSIGCSILACLTFFPSIAVNGYSYLIIATIPVNGFCALPFFFLGWAGIFNHKGLKGWQFISLLLFSLLLFCRSNQSIVQMMMYIMMVFVMLWWSVLGRKQVRWITSISVSLLSLFIIQFLLTEKEYQLGRLMDFWHPEGSDTGFIYFKIKEVLANAKWFGASKTVSITSEHADFAFISIVNGYGYMIGIVIIIILVSFLWRMGKILNLVQVQDSYAKLLVIGGIVLYLIPVAYNLGMILGLLPIISIYLPFVSYGNLPLLLHSISIGVMLSIYRRKDLQSKTI</sequence>
<keyword evidence="2 6" id="KW-0812">Transmembrane</keyword>
<evidence type="ECO:0000256" key="6">
    <source>
        <dbReference type="SAM" id="Phobius"/>
    </source>
</evidence>
<dbReference type="OrthoDB" id="2192428at2"/>
<keyword evidence="8" id="KW-1185">Reference proteome</keyword>
<evidence type="ECO:0000256" key="2">
    <source>
        <dbReference type="ARBA" id="ARBA00022692"/>
    </source>
</evidence>
<feature type="transmembrane region" description="Helical" evidence="6">
    <location>
        <begin position="323"/>
        <end position="343"/>
    </location>
</feature>
<evidence type="ECO:0000256" key="1">
    <source>
        <dbReference type="ARBA" id="ARBA00004141"/>
    </source>
</evidence>
<evidence type="ECO:0000313" key="8">
    <source>
        <dbReference type="Proteomes" id="UP000233375"/>
    </source>
</evidence>
<evidence type="ECO:0000256" key="5">
    <source>
        <dbReference type="ARBA" id="ARBA00023136"/>
    </source>
</evidence>
<gene>
    <name evidence="7" type="ORF">CWS01_12855</name>
</gene>
<dbReference type="GO" id="GO:0032153">
    <property type="term" value="C:cell division site"/>
    <property type="evidence" value="ECO:0007669"/>
    <property type="project" value="TreeGrafter"/>
</dbReference>
<keyword evidence="5 6" id="KW-0472">Membrane</keyword>
<feature type="transmembrane region" description="Helical" evidence="6">
    <location>
        <begin position="108"/>
        <end position="127"/>
    </location>
</feature>
<dbReference type="NCBIfam" id="NF038403">
    <property type="entry name" value="perm_prefix_1"/>
    <property type="match status" value="1"/>
</dbReference>
<keyword evidence="4 6" id="KW-1133">Transmembrane helix</keyword>
<evidence type="ECO:0000256" key="4">
    <source>
        <dbReference type="ARBA" id="ARBA00022989"/>
    </source>
</evidence>
<name>A0A2N0Z0Y8_9BACI</name>
<dbReference type="GO" id="GO:0051301">
    <property type="term" value="P:cell division"/>
    <property type="evidence" value="ECO:0007669"/>
    <property type="project" value="UniProtKB-KW"/>
</dbReference>
<comment type="subcellular location">
    <subcellularLocation>
        <location evidence="1">Membrane</location>
        <topology evidence="1">Multi-pass membrane protein</topology>
    </subcellularLocation>
</comment>
<evidence type="ECO:0000313" key="7">
    <source>
        <dbReference type="EMBL" id="PKG23169.1"/>
    </source>
</evidence>
<feature type="transmembrane region" description="Helical" evidence="6">
    <location>
        <begin position="139"/>
        <end position="158"/>
    </location>
</feature>
<keyword evidence="7" id="KW-0132">Cell division</keyword>